<dbReference type="PROSITE" id="PS51257">
    <property type="entry name" value="PROKAR_LIPOPROTEIN"/>
    <property type="match status" value="1"/>
</dbReference>
<gene>
    <name evidence="2" type="ORF">ABIE21_000793</name>
</gene>
<organism evidence="2 3">
    <name type="scientific">Conyzicola nivalis</name>
    <dbReference type="NCBI Taxonomy" id="1477021"/>
    <lineage>
        <taxon>Bacteria</taxon>
        <taxon>Bacillati</taxon>
        <taxon>Actinomycetota</taxon>
        <taxon>Actinomycetes</taxon>
        <taxon>Micrococcales</taxon>
        <taxon>Microbacteriaceae</taxon>
        <taxon>Conyzicola</taxon>
    </lineage>
</organism>
<keyword evidence="1" id="KW-0732">Signal</keyword>
<sequence length="202" mass="20537">MKNASMARFRIAATAGVALVSALALSGCGAAPFLGDPSATPAPTSGAITSVENDLATGSVTRDLTAGNIGVAVNYWSDLPMDEWTSGANKPLNLSLSATLANDEGQRVYLSQVSVVAAVTGPEGTLASPDSLVDQASVAPGYQVKAPYSYSQSFVLPALDPAATSISLAITYELLLQTTPTSAEFAKQTATDLLTIAIAPAE</sequence>
<accession>A0ABV2QJS0</accession>
<protein>
    <submittedName>
        <fullName evidence="2">Uncharacterized protein</fullName>
    </submittedName>
</protein>
<dbReference type="Proteomes" id="UP001549257">
    <property type="component" value="Unassembled WGS sequence"/>
</dbReference>
<evidence type="ECO:0000313" key="2">
    <source>
        <dbReference type="EMBL" id="MET4581303.1"/>
    </source>
</evidence>
<dbReference type="RefSeq" id="WP_354023483.1">
    <property type="nucleotide sequence ID" value="NZ_JBEPSJ010000001.1"/>
</dbReference>
<reference evidence="2 3" key="1">
    <citation type="submission" date="2024-06" db="EMBL/GenBank/DDBJ databases">
        <title>Sorghum-associated microbial communities from plants grown in Nebraska, USA.</title>
        <authorList>
            <person name="Schachtman D."/>
        </authorList>
    </citation>
    <scope>NUCLEOTIDE SEQUENCE [LARGE SCALE GENOMIC DNA]</scope>
    <source>
        <strain evidence="2 3">2857</strain>
    </source>
</reference>
<feature type="chain" id="PRO_5047497864" evidence="1">
    <location>
        <begin position="27"/>
        <end position="202"/>
    </location>
</feature>
<comment type="caution">
    <text evidence="2">The sequence shown here is derived from an EMBL/GenBank/DDBJ whole genome shotgun (WGS) entry which is preliminary data.</text>
</comment>
<dbReference type="EMBL" id="JBEPSJ010000001">
    <property type="protein sequence ID" value="MET4581303.1"/>
    <property type="molecule type" value="Genomic_DNA"/>
</dbReference>
<evidence type="ECO:0000313" key="3">
    <source>
        <dbReference type="Proteomes" id="UP001549257"/>
    </source>
</evidence>
<feature type="signal peptide" evidence="1">
    <location>
        <begin position="1"/>
        <end position="26"/>
    </location>
</feature>
<keyword evidence="3" id="KW-1185">Reference proteome</keyword>
<evidence type="ECO:0000256" key="1">
    <source>
        <dbReference type="SAM" id="SignalP"/>
    </source>
</evidence>
<name>A0ABV2QJS0_9MICO</name>
<proteinExistence type="predicted"/>